<dbReference type="PROSITE" id="PS51676">
    <property type="entry name" value="FF"/>
    <property type="match status" value="2"/>
</dbReference>
<dbReference type="InterPro" id="IPR002713">
    <property type="entry name" value="FF_domain"/>
</dbReference>
<evidence type="ECO:0000259" key="9">
    <source>
        <dbReference type="PROSITE" id="PS51676"/>
    </source>
</evidence>
<evidence type="ECO:0000256" key="7">
    <source>
        <dbReference type="SAM" id="MobiDB-lite"/>
    </source>
</evidence>
<proteinExistence type="predicted"/>
<keyword evidence="4" id="KW-0508">mRNA splicing</keyword>
<sequence length="756" mass="88739">MNGSAGGAWSETKDTNTGRPYYWNKENNSTSWIKPDELLTPSQRSTGWTQTSTPDGKVYWFNKANKSETAWTPPSGWEDAPPPRSEDTQMVSSSFNYSSRDQSSRDFSSRDDYRRERPYDQGGYRGPVATAPSGYQNATPAEREAAFTKLLKKVGVQPGWTWEETIKAAVQDNAFRAIEDPAERKEAFEKYMMEAKIEENERAQAREAKLRTDFRAMLLRHPEIKRYSRWKSIRPFIEGEVVFRSTDSETDRMRLFDEYKAELQQEYREKRFQDHQDAMRELNGIMRQVNIGPDTHWVDAQKMLDNSEAFLDEKFETLTRSEILDQFIAHVRRLWDDVNVVKQRNKQLEAREARKAREGFIQLLRELNDKDLLQADSTWRSIHPHICAEPRYHAIITNVRAGDPFVDGSSPLELFFDTIDDLDREMRDLTIDAEEFLKVSRVKLSPKLTFEEFEDALRYKRFAHVKPAKMALLFRRFMAALATTFENEAAAEEARARRKAVDALRQRIKQLEPPLTLEDTWDIIRPRIERLEEYAVLEKEEDRRAAFDKQMERLQYDADRDKRDRRHRRDKEDRHRSRDPRDRERDRDSYRERDRRRSRTPSAVSERDAYAEDRRRATEQRERQYRHASGGASANGLSPPPRDRERRRDDDRYYRKTSLDDPPTPPRRGKIRDDRYDRERRERDAERERAYVSRADPSSRGGELDYGDESGDAGRKRAGSAEAGGAKKKAKLEEEAKVKEEKALQSGSEEGEIEEV</sequence>
<gene>
    <name evidence="10" type="ORF">C1H76_3832</name>
</gene>
<dbReference type="SUPFAM" id="SSF81698">
    <property type="entry name" value="FF domain"/>
    <property type="match status" value="5"/>
</dbReference>
<reference evidence="10 11" key="1">
    <citation type="submission" date="2018-02" db="EMBL/GenBank/DDBJ databases">
        <title>Draft genome sequences of Elsinoe sp., causing black scab on jojoba.</title>
        <authorList>
            <person name="Stodart B."/>
            <person name="Jeffress S."/>
            <person name="Ash G."/>
            <person name="Arun Chinnappa K."/>
        </authorList>
    </citation>
    <scope>NUCLEOTIDE SEQUENCE [LARGE SCALE GENOMIC DNA]</scope>
    <source>
        <strain evidence="10 11">Hillstone_2</strain>
    </source>
</reference>
<comment type="subcellular location">
    <subcellularLocation>
        <location evidence="1">Nucleus</location>
    </subcellularLocation>
</comment>
<dbReference type="AlphaFoldDB" id="A0A4U7B6Z9"/>
<dbReference type="Proteomes" id="UP000308133">
    <property type="component" value="Unassembled WGS sequence"/>
</dbReference>
<dbReference type="PANTHER" id="PTHR11864">
    <property type="entry name" value="PRE-MRNA-PROCESSING PROTEIN PRP40"/>
    <property type="match status" value="1"/>
</dbReference>
<organism evidence="10 11">
    <name type="scientific">Elsinoe australis</name>
    <dbReference type="NCBI Taxonomy" id="40998"/>
    <lineage>
        <taxon>Eukaryota</taxon>
        <taxon>Fungi</taxon>
        <taxon>Dikarya</taxon>
        <taxon>Ascomycota</taxon>
        <taxon>Pezizomycotina</taxon>
        <taxon>Dothideomycetes</taxon>
        <taxon>Dothideomycetidae</taxon>
        <taxon>Myriangiales</taxon>
        <taxon>Elsinoaceae</taxon>
        <taxon>Elsinoe</taxon>
    </lineage>
</organism>
<feature type="compositionally biased region" description="Basic and acidic residues" evidence="7">
    <location>
        <begin position="605"/>
        <end position="625"/>
    </location>
</feature>
<feature type="compositionally biased region" description="Polar residues" evidence="7">
    <location>
        <begin position="40"/>
        <end position="54"/>
    </location>
</feature>
<name>A0A4U7B6Z9_9PEZI</name>
<dbReference type="Pfam" id="PF01846">
    <property type="entry name" value="FF"/>
    <property type="match status" value="3"/>
</dbReference>
<evidence type="ECO:0000256" key="3">
    <source>
        <dbReference type="ARBA" id="ARBA00022737"/>
    </source>
</evidence>
<dbReference type="SMART" id="SM00456">
    <property type="entry name" value="WW"/>
    <property type="match status" value="2"/>
</dbReference>
<dbReference type="Gene3D" id="1.10.10.440">
    <property type="entry name" value="FF domain"/>
    <property type="match status" value="4"/>
</dbReference>
<comment type="caution">
    <text evidence="10">The sequence shown here is derived from an EMBL/GenBank/DDBJ whole genome shotgun (WGS) entry which is preliminary data.</text>
</comment>
<feature type="compositionally biased region" description="Basic and acidic residues" evidence="7">
    <location>
        <begin position="570"/>
        <end position="595"/>
    </location>
</feature>
<feature type="region of interest" description="Disordered" evidence="7">
    <location>
        <begin position="558"/>
        <end position="756"/>
    </location>
</feature>
<feature type="domain" description="WW" evidence="8">
    <location>
        <begin position="3"/>
        <end position="37"/>
    </location>
</feature>
<dbReference type="GO" id="GO:0003723">
    <property type="term" value="F:RNA binding"/>
    <property type="evidence" value="ECO:0007669"/>
    <property type="project" value="TreeGrafter"/>
</dbReference>
<keyword evidence="3" id="KW-0677">Repeat</keyword>
<dbReference type="FunFam" id="1.10.10.440:FF:000013">
    <property type="entry name" value="pre-mRNA-processing protein 40A isoform X1"/>
    <property type="match status" value="1"/>
</dbReference>
<evidence type="ECO:0000256" key="2">
    <source>
        <dbReference type="ARBA" id="ARBA00022664"/>
    </source>
</evidence>
<dbReference type="GO" id="GO:0005685">
    <property type="term" value="C:U1 snRNP"/>
    <property type="evidence" value="ECO:0007669"/>
    <property type="project" value="TreeGrafter"/>
</dbReference>
<dbReference type="CDD" id="cd00201">
    <property type="entry name" value="WW"/>
    <property type="match status" value="2"/>
</dbReference>
<dbReference type="Pfam" id="PF00397">
    <property type="entry name" value="WW"/>
    <property type="match status" value="1"/>
</dbReference>
<feature type="compositionally biased region" description="Basic and acidic residues" evidence="7">
    <location>
        <begin position="102"/>
        <end position="119"/>
    </location>
</feature>
<feature type="compositionally biased region" description="Basic and acidic residues" evidence="7">
    <location>
        <begin position="731"/>
        <end position="743"/>
    </location>
</feature>
<evidence type="ECO:0000256" key="4">
    <source>
        <dbReference type="ARBA" id="ARBA00023187"/>
    </source>
</evidence>
<evidence type="ECO:0000256" key="6">
    <source>
        <dbReference type="SAM" id="Coils"/>
    </source>
</evidence>
<evidence type="ECO:0000256" key="1">
    <source>
        <dbReference type="ARBA" id="ARBA00004123"/>
    </source>
</evidence>
<keyword evidence="6" id="KW-0175">Coiled coil</keyword>
<dbReference type="PROSITE" id="PS01159">
    <property type="entry name" value="WW_DOMAIN_1"/>
    <property type="match status" value="1"/>
</dbReference>
<dbReference type="InterPro" id="IPR036020">
    <property type="entry name" value="WW_dom_sf"/>
</dbReference>
<dbReference type="SMART" id="SM00441">
    <property type="entry name" value="FF"/>
    <property type="match status" value="5"/>
</dbReference>
<dbReference type="SUPFAM" id="SSF51045">
    <property type="entry name" value="WW domain"/>
    <property type="match status" value="1"/>
</dbReference>
<dbReference type="Gene3D" id="2.20.70.10">
    <property type="match status" value="1"/>
</dbReference>
<evidence type="ECO:0000256" key="5">
    <source>
        <dbReference type="ARBA" id="ARBA00023242"/>
    </source>
</evidence>
<dbReference type="GO" id="GO:0071004">
    <property type="term" value="C:U2-type prespliceosome"/>
    <property type="evidence" value="ECO:0007669"/>
    <property type="project" value="TreeGrafter"/>
</dbReference>
<evidence type="ECO:0000259" key="8">
    <source>
        <dbReference type="PROSITE" id="PS50020"/>
    </source>
</evidence>
<dbReference type="PROSITE" id="PS50020">
    <property type="entry name" value="WW_DOMAIN_2"/>
    <property type="match status" value="2"/>
</dbReference>
<keyword evidence="5" id="KW-0539">Nucleus</keyword>
<feature type="domain" description="WW" evidence="8">
    <location>
        <begin position="42"/>
        <end position="76"/>
    </location>
</feature>
<dbReference type="InterPro" id="IPR036517">
    <property type="entry name" value="FF_domain_sf"/>
</dbReference>
<dbReference type="InterPro" id="IPR039726">
    <property type="entry name" value="Prp40-like"/>
</dbReference>
<dbReference type="EMBL" id="PTQR01000050">
    <property type="protein sequence ID" value="TKX23894.1"/>
    <property type="molecule type" value="Genomic_DNA"/>
</dbReference>
<evidence type="ECO:0000313" key="11">
    <source>
        <dbReference type="Proteomes" id="UP000308133"/>
    </source>
</evidence>
<feature type="domain" description="FF" evidence="9">
    <location>
        <begin position="497"/>
        <end position="553"/>
    </location>
</feature>
<dbReference type="GO" id="GO:0045292">
    <property type="term" value="P:mRNA cis splicing, via spliceosome"/>
    <property type="evidence" value="ECO:0007669"/>
    <property type="project" value="InterPro"/>
</dbReference>
<feature type="region of interest" description="Disordered" evidence="7">
    <location>
        <begin position="1"/>
        <end position="139"/>
    </location>
</feature>
<dbReference type="InterPro" id="IPR001202">
    <property type="entry name" value="WW_dom"/>
</dbReference>
<feature type="coiled-coil region" evidence="6">
    <location>
        <begin position="338"/>
        <end position="370"/>
    </location>
</feature>
<protein>
    <submittedName>
        <fullName evidence="10">Putative pre-mRNA-processing protein prp40</fullName>
    </submittedName>
</protein>
<feature type="compositionally biased region" description="Basic and acidic residues" evidence="7">
    <location>
        <begin position="671"/>
        <end position="691"/>
    </location>
</feature>
<feature type="domain" description="FF" evidence="9">
    <location>
        <begin position="206"/>
        <end position="262"/>
    </location>
</feature>
<accession>A0A4U7B6Z9</accession>
<evidence type="ECO:0000313" key="10">
    <source>
        <dbReference type="EMBL" id="TKX23894.1"/>
    </source>
</evidence>
<dbReference type="PANTHER" id="PTHR11864:SF0">
    <property type="entry name" value="PRP40 PRE-MRNA PROCESSING FACTOR 40 HOMOLOG A (YEAST)"/>
    <property type="match status" value="1"/>
</dbReference>
<keyword evidence="2" id="KW-0507">mRNA processing</keyword>
<feature type="compositionally biased region" description="Basic and acidic residues" evidence="7">
    <location>
        <begin position="641"/>
        <end position="659"/>
    </location>
</feature>
<feature type="compositionally biased region" description="Polar residues" evidence="7">
    <location>
        <begin position="88"/>
        <end position="97"/>
    </location>
</feature>